<evidence type="ECO:0000256" key="3">
    <source>
        <dbReference type="ARBA" id="ARBA00022630"/>
    </source>
</evidence>
<dbReference type="GO" id="GO:0003995">
    <property type="term" value="F:acyl-CoA dehydrogenase activity"/>
    <property type="evidence" value="ECO:0007669"/>
    <property type="project" value="InterPro"/>
</dbReference>
<dbReference type="Gene3D" id="1.10.540.10">
    <property type="entry name" value="Acyl-CoA dehydrogenase/oxidase, N-terminal domain"/>
    <property type="match status" value="1"/>
</dbReference>
<dbReference type="Gene3D" id="2.40.110.10">
    <property type="entry name" value="Butyryl-CoA Dehydrogenase, subunit A, domain 2"/>
    <property type="match status" value="1"/>
</dbReference>
<dbReference type="Gene3D" id="1.20.140.10">
    <property type="entry name" value="Butyryl-CoA Dehydrogenase, subunit A, domain 3"/>
    <property type="match status" value="1"/>
</dbReference>
<organism evidence="7 8">
    <name type="scientific">Acinetobacter radioresistens</name>
    <dbReference type="NCBI Taxonomy" id="40216"/>
    <lineage>
        <taxon>Bacteria</taxon>
        <taxon>Pseudomonadati</taxon>
        <taxon>Pseudomonadota</taxon>
        <taxon>Gammaproteobacteria</taxon>
        <taxon>Moraxellales</taxon>
        <taxon>Moraxellaceae</taxon>
        <taxon>Acinetobacter</taxon>
    </lineage>
</organism>
<dbReference type="InterPro" id="IPR046373">
    <property type="entry name" value="Acyl-CoA_Oxase/DH_mid-dom_sf"/>
</dbReference>
<gene>
    <name evidence="7" type="ORF">DIC32_08595</name>
</gene>
<dbReference type="PROSITE" id="PS00073">
    <property type="entry name" value="ACYL_COA_DH_2"/>
    <property type="match status" value="1"/>
</dbReference>
<dbReference type="EMBL" id="DPXL01000108">
    <property type="protein sequence ID" value="HCM31584.1"/>
    <property type="molecule type" value="Genomic_DNA"/>
</dbReference>
<accession>A0A3D3G1I4</accession>
<comment type="similarity">
    <text evidence="2">Belongs to the acyl-CoA dehydrogenase family.</text>
</comment>
<evidence type="ECO:0000259" key="6">
    <source>
        <dbReference type="Pfam" id="PF02771"/>
    </source>
</evidence>
<evidence type="ECO:0000256" key="4">
    <source>
        <dbReference type="ARBA" id="ARBA00022827"/>
    </source>
</evidence>
<feature type="domain" description="Acyl-CoA dehydrogenase/oxidase N-terminal" evidence="6">
    <location>
        <begin position="79"/>
        <end position="187"/>
    </location>
</feature>
<evidence type="ECO:0000256" key="2">
    <source>
        <dbReference type="ARBA" id="ARBA00009347"/>
    </source>
</evidence>
<comment type="caution">
    <text evidence="7">The sequence shown here is derived from an EMBL/GenBank/DDBJ whole genome shotgun (WGS) entry which is preliminary data.</text>
</comment>
<dbReference type="InterPro" id="IPR009100">
    <property type="entry name" value="AcylCoA_DH/oxidase_NM_dom_sf"/>
</dbReference>
<dbReference type="GO" id="GO:0050660">
    <property type="term" value="F:flavin adenine dinucleotide binding"/>
    <property type="evidence" value="ECO:0007669"/>
    <property type="project" value="InterPro"/>
</dbReference>
<dbReference type="SUPFAM" id="SSF56645">
    <property type="entry name" value="Acyl-CoA dehydrogenase NM domain-like"/>
    <property type="match status" value="1"/>
</dbReference>
<reference evidence="7 8" key="1">
    <citation type="journal article" date="2018" name="Nat. Biotechnol.">
        <title>A standardized bacterial taxonomy based on genome phylogeny substantially revises the tree of life.</title>
        <authorList>
            <person name="Parks D.H."/>
            <person name="Chuvochina M."/>
            <person name="Waite D.W."/>
            <person name="Rinke C."/>
            <person name="Skarshewski A."/>
            <person name="Chaumeil P.A."/>
            <person name="Hugenholtz P."/>
        </authorList>
    </citation>
    <scope>NUCLEOTIDE SEQUENCE [LARGE SCALE GENOMIC DNA]</scope>
    <source>
        <strain evidence="7">UBA10045</strain>
    </source>
</reference>
<name>A0A3D3G1I4_ACIRA</name>
<keyword evidence="4" id="KW-0274">FAD</keyword>
<feature type="domain" description="Acyl-CoA dehydrogenase/oxidase C-terminal" evidence="5">
    <location>
        <begin position="300"/>
        <end position="424"/>
    </location>
</feature>
<dbReference type="Pfam" id="PF00441">
    <property type="entry name" value="Acyl-CoA_dh_1"/>
    <property type="match status" value="1"/>
</dbReference>
<evidence type="ECO:0000259" key="5">
    <source>
        <dbReference type="Pfam" id="PF00441"/>
    </source>
</evidence>
<dbReference type="AlphaFoldDB" id="A0A3D3G1I4"/>
<dbReference type="Proteomes" id="UP000262257">
    <property type="component" value="Unassembled WGS sequence"/>
</dbReference>
<dbReference type="InterPro" id="IPR006089">
    <property type="entry name" value="Acyl-CoA_DH_CS"/>
</dbReference>
<dbReference type="PANTHER" id="PTHR43884:SF12">
    <property type="entry name" value="ISOVALERYL-COA DEHYDROGENASE, MITOCHONDRIAL-RELATED"/>
    <property type="match status" value="1"/>
</dbReference>
<dbReference type="SUPFAM" id="SSF47203">
    <property type="entry name" value="Acyl-CoA dehydrogenase C-terminal domain-like"/>
    <property type="match status" value="1"/>
</dbReference>
<keyword evidence="3" id="KW-0285">Flavoprotein</keyword>
<sequence length="430" mass="47914">MTKMMNKAQGLGLSLITRIAGSEVIDQFNLRKLIEKSLYQGSKAGFKSLSQSQKFFKSQSLKKQRLSPQGKNLFDLNLSEEQQMLVESMHQFAQEILYPLAARADHNETFPQELWQHAKDLGLNEYALPEALGGVADHLNIVSNILITEQLGRGDFSLAAGLLSGFSAINALSRWGSEQVQAKYLTAFNHLNDLKATFATQENSSAFNPFQLDTQAVFKDQQFYITGEKTLVLLGETADLLLVSADYNGQADVFVAIRDSTVSYKKCPAMGLKACETVTLKFNQTPAERLGDEDFDYSAFLDLGQLMWCALAIGTCEAVKNYCVRYANERMAFGEPISHRQSIAFIIADMAIEIEAMRMMLWNAASLAEAGEPFHREAYLAKLLCAEKSMKIGTDGVQILGGHGFTKEYPVERWYRDLRATAILYSSLHA</sequence>
<dbReference type="InterPro" id="IPR037069">
    <property type="entry name" value="AcylCoA_DH/ox_N_sf"/>
</dbReference>
<comment type="cofactor">
    <cofactor evidence="1">
        <name>FAD</name>
        <dbReference type="ChEBI" id="CHEBI:57692"/>
    </cofactor>
</comment>
<dbReference type="InterPro" id="IPR013786">
    <property type="entry name" value="AcylCoA_DH/ox_N"/>
</dbReference>
<dbReference type="Pfam" id="PF02771">
    <property type="entry name" value="Acyl-CoA_dh_N"/>
    <property type="match status" value="1"/>
</dbReference>
<protein>
    <submittedName>
        <fullName evidence="7">Acyl-CoA dehydrogenase</fullName>
    </submittedName>
</protein>
<evidence type="ECO:0000256" key="1">
    <source>
        <dbReference type="ARBA" id="ARBA00001974"/>
    </source>
</evidence>
<proteinExistence type="inferred from homology"/>
<dbReference type="InterPro" id="IPR036250">
    <property type="entry name" value="AcylCo_DH-like_C"/>
</dbReference>
<evidence type="ECO:0000313" key="8">
    <source>
        <dbReference type="Proteomes" id="UP000262257"/>
    </source>
</evidence>
<dbReference type="InterPro" id="IPR009075">
    <property type="entry name" value="AcylCo_DH/oxidase_C"/>
</dbReference>
<dbReference type="PANTHER" id="PTHR43884">
    <property type="entry name" value="ACYL-COA DEHYDROGENASE"/>
    <property type="match status" value="1"/>
</dbReference>
<evidence type="ECO:0000313" key="7">
    <source>
        <dbReference type="EMBL" id="HCM31584.1"/>
    </source>
</evidence>